<dbReference type="InterPro" id="IPR025154">
    <property type="entry name" value="Put_metallopeptidase_dom"/>
</dbReference>
<proteinExistence type="predicted"/>
<dbReference type="PANTHER" id="PTHR38730:SF1">
    <property type="entry name" value="SLL7028 PROTEIN"/>
    <property type="match status" value="1"/>
</dbReference>
<feature type="domain" description="Putative metallopeptidase" evidence="2">
    <location>
        <begin position="29"/>
        <end position="246"/>
    </location>
</feature>
<dbReference type="EMBL" id="KC139517">
    <property type="protein sequence ID" value="AGF88151.1"/>
    <property type="molecule type" value="Genomic_DNA"/>
</dbReference>
<dbReference type="GeneID" id="16275484"/>
<evidence type="ECO:0000313" key="3">
    <source>
        <dbReference type="EMBL" id="AGF88151.1"/>
    </source>
</evidence>
<sequence>MIPVKECSKEVPLDKDKALDLAKVDLFAKSKNAFICSIFCSLQLKWDDTIPTACTDGLNILINPKYFMDLPRPCRVTLLAHETWHVALKHVLRLAARNPELWNWACDFYINNMLDSSGYVIGIGWLLDHQYDDLSAPQIYDKLLQQGSKQQQNSLGMDIKPCSMADEEEVEVQIDSMLIRGSIAAQQSGQAGSIPGEIQAYIDELLNPKLPWNDILRNFVNEMTRNDYTWAKPNKRYLPDVYLPSLNSEGLEHIIFYTDISCSVTDAQFAVYISEIHAIKTTLNPKRITVCTFDTRIHDIHELEEGDNIADCNFTGRGGTSLKCVYEHAKKEKPELIVVFSDLECPPMNEPPAPNIIWVCLDNPSATVNFGQLIHVNS</sequence>
<dbReference type="RefSeq" id="YP_008239440.1">
    <property type="nucleotide sequence ID" value="NC_021772.1"/>
</dbReference>
<dbReference type="Pfam" id="PF13203">
    <property type="entry name" value="DUF2201_N"/>
    <property type="match status" value="1"/>
</dbReference>
<dbReference type="OrthoDB" id="3106at10239"/>
<evidence type="ECO:0008006" key="5">
    <source>
        <dbReference type="Google" id="ProtNLM"/>
    </source>
</evidence>
<protein>
    <recommendedName>
        <fullName evidence="5">Metallopeptidase</fullName>
    </recommendedName>
</protein>
<dbReference type="PANTHER" id="PTHR38730">
    <property type="entry name" value="SLL7028 PROTEIN"/>
    <property type="match status" value="1"/>
</dbReference>
<evidence type="ECO:0000259" key="2">
    <source>
        <dbReference type="Pfam" id="PF13203"/>
    </source>
</evidence>
<keyword evidence="4" id="KW-1185">Reference proteome</keyword>
<dbReference type="InterPro" id="IPR018698">
    <property type="entry name" value="VWA-like_dom"/>
</dbReference>
<reference evidence="3 4" key="1">
    <citation type="journal article" date="2013" name="BMC Genomics">
        <title>Genomic characterization provides new insight into Salmonella phage diversity.</title>
        <authorList>
            <person name="Moreno Switt A.I."/>
            <person name="Orsi R.H."/>
            <person name="den Bakker H.C."/>
            <person name="Vongkamjan K."/>
            <person name="Altier C."/>
            <person name="Wiedmann M."/>
        </authorList>
    </citation>
    <scope>NUCLEOTIDE SEQUENCE [LARGE SCALE GENOMIC DNA]</scope>
</reference>
<evidence type="ECO:0000313" key="4">
    <source>
        <dbReference type="Proteomes" id="UP000014990"/>
    </source>
</evidence>
<organism evidence="3 4">
    <name type="scientific">Salmonella phage FSL SP-058</name>
    <dbReference type="NCBI Taxonomy" id="1173761"/>
    <lineage>
        <taxon>Viruses</taxon>
        <taxon>Duplodnaviria</taxon>
        <taxon>Heunggongvirae</taxon>
        <taxon>Uroviricota</taxon>
        <taxon>Caudoviricetes</taxon>
        <taxon>Schitoviridae</taxon>
        <taxon>Humphriesvirinae</taxon>
        <taxon>Ithacavirus</taxon>
        <taxon>Ithacavirus SP058</taxon>
    </lineage>
</organism>
<accession>S4TNR7</accession>
<dbReference type="Pfam" id="PF09967">
    <property type="entry name" value="DUF2201"/>
    <property type="match status" value="1"/>
</dbReference>
<gene>
    <name evidence="3" type="ORF">SP058_00180</name>
</gene>
<name>S4TNR7_9CAUD</name>
<dbReference type="Proteomes" id="UP000014990">
    <property type="component" value="Segment"/>
</dbReference>
<feature type="domain" description="VWA-like" evidence="1">
    <location>
        <begin position="255"/>
        <end position="376"/>
    </location>
</feature>
<dbReference type="KEGG" id="vg:16275484"/>
<evidence type="ECO:0000259" key="1">
    <source>
        <dbReference type="Pfam" id="PF09967"/>
    </source>
</evidence>